<accession>A0A6H2EN47</accession>
<proteinExistence type="predicted"/>
<reference evidence="2 3" key="1">
    <citation type="submission" date="2020-03" db="EMBL/GenBank/DDBJ databases">
        <title>Complete genome of Arcanobacterium buesumensis sp. nov. strain 2701.</title>
        <authorList>
            <person name="Borowiak M."/>
            <person name="Alssahen M."/>
            <person name="Laemmler C."/>
            <person name="Malorny B."/>
            <person name="Hassan A."/>
            <person name="Prenger-Berninghoff E."/>
            <person name="Ploetz M."/>
            <person name="Abdulmawjood A."/>
        </authorList>
    </citation>
    <scope>NUCLEOTIDE SEQUENCE [LARGE SCALE GENOMIC DNA]</scope>
    <source>
        <strain evidence="2 3">2701</strain>
    </source>
</reference>
<protein>
    <submittedName>
        <fullName evidence="2">Uncharacterized protein</fullName>
    </submittedName>
</protein>
<keyword evidence="3" id="KW-1185">Reference proteome</keyword>
<dbReference type="KEGG" id="arca:HC352_08290"/>
<keyword evidence="1" id="KW-0472">Membrane</keyword>
<evidence type="ECO:0000313" key="3">
    <source>
        <dbReference type="Proteomes" id="UP000502298"/>
    </source>
</evidence>
<dbReference type="Proteomes" id="UP000502298">
    <property type="component" value="Chromosome"/>
</dbReference>
<dbReference type="AlphaFoldDB" id="A0A6H2EN47"/>
<dbReference type="RefSeq" id="WP_168918421.1">
    <property type="nucleotide sequence ID" value="NZ_CP050804.1"/>
</dbReference>
<feature type="transmembrane region" description="Helical" evidence="1">
    <location>
        <begin position="12"/>
        <end position="31"/>
    </location>
</feature>
<evidence type="ECO:0000256" key="1">
    <source>
        <dbReference type="SAM" id="Phobius"/>
    </source>
</evidence>
<evidence type="ECO:0000313" key="2">
    <source>
        <dbReference type="EMBL" id="QJC22499.1"/>
    </source>
</evidence>
<gene>
    <name evidence="2" type="ORF">HC352_08290</name>
</gene>
<keyword evidence="1" id="KW-0812">Transmembrane</keyword>
<feature type="transmembrane region" description="Helical" evidence="1">
    <location>
        <begin position="37"/>
        <end position="57"/>
    </location>
</feature>
<keyword evidence="1" id="KW-1133">Transmembrane helix</keyword>
<sequence>MMKTSKMSSLASWLFVVIISVGGFFASLWLAFNHPTIDIMCLLELALAGLCLWLLAIHVRYRSIVLPDELEENSGKQ</sequence>
<name>A0A6H2EN47_9ACTO</name>
<dbReference type="EMBL" id="CP050804">
    <property type="protein sequence ID" value="QJC22499.1"/>
    <property type="molecule type" value="Genomic_DNA"/>
</dbReference>
<organism evidence="2 3">
    <name type="scientific">Arcanobacterium buesumense</name>
    <dbReference type="NCBI Taxonomy" id="2722751"/>
    <lineage>
        <taxon>Bacteria</taxon>
        <taxon>Bacillati</taxon>
        <taxon>Actinomycetota</taxon>
        <taxon>Actinomycetes</taxon>
        <taxon>Actinomycetales</taxon>
        <taxon>Actinomycetaceae</taxon>
        <taxon>Arcanobacterium</taxon>
    </lineage>
</organism>